<dbReference type="Pfam" id="PF03007">
    <property type="entry name" value="WS_DGAT_cat"/>
    <property type="match status" value="1"/>
</dbReference>
<dbReference type="AlphaFoldDB" id="A0A8T3A1J2"/>
<comment type="pathway">
    <text evidence="4">Lipid metabolism.</text>
</comment>
<dbReference type="GO" id="GO:0005886">
    <property type="term" value="C:plasma membrane"/>
    <property type="evidence" value="ECO:0007669"/>
    <property type="project" value="UniProtKB-SubCell"/>
</dbReference>
<proteinExistence type="inferred from homology"/>
<dbReference type="GO" id="GO:0005789">
    <property type="term" value="C:endoplasmic reticulum membrane"/>
    <property type="evidence" value="ECO:0007669"/>
    <property type="project" value="UniProtKB-SubCell"/>
</dbReference>
<evidence type="ECO:0000256" key="7">
    <source>
        <dbReference type="ARBA" id="ARBA00023315"/>
    </source>
</evidence>
<gene>
    <name evidence="13" type="ORF">KFK09_027743</name>
</gene>
<dbReference type="GO" id="GO:0047196">
    <property type="term" value="F:long-chain-alcohol O-fatty-acyltransferase activity"/>
    <property type="evidence" value="ECO:0007669"/>
    <property type="project" value="UniProtKB-EC"/>
</dbReference>
<name>A0A8T3A1J2_DENNO</name>
<evidence type="ECO:0000256" key="5">
    <source>
        <dbReference type="ARBA" id="ARBA00022679"/>
    </source>
</evidence>
<comment type="caution">
    <text evidence="13">The sequence shown here is derived from an EMBL/GenBank/DDBJ whole genome shotgun (WGS) entry which is preliminary data.</text>
</comment>
<dbReference type="InterPro" id="IPR009721">
    <property type="entry name" value="O-acyltransferase_WSD1_C"/>
</dbReference>
<evidence type="ECO:0000256" key="8">
    <source>
        <dbReference type="ARBA" id="ARBA00024360"/>
    </source>
</evidence>
<feature type="domain" description="O-acyltransferase WSD1-like N-terminal" evidence="11">
    <location>
        <begin position="37"/>
        <end position="273"/>
    </location>
</feature>
<evidence type="ECO:0000259" key="11">
    <source>
        <dbReference type="Pfam" id="PF03007"/>
    </source>
</evidence>
<keyword evidence="14" id="KW-1185">Reference proteome</keyword>
<dbReference type="SMR" id="A0A8T3A1J2"/>
<dbReference type="EMBL" id="JAGYWB010000019">
    <property type="protein sequence ID" value="KAI0487920.1"/>
    <property type="molecule type" value="Genomic_DNA"/>
</dbReference>
<evidence type="ECO:0000256" key="6">
    <source>
        <dbReference type="ARBA" id="ARBA00022824"/>
    </source>
</evidence>
<dbReference type="PANTHER" id="PTHR31650">
    <property type="entry name" value="O-ACYLTRANSFERASE (WSD1-LIKE) FAMILY PROTEIN"/>
    <property type="match status" value="1"/>
</dbReference>
<evidence type="ECO:0000256" key="3">
    <source>
        <dbReference type="ARBA" id="ARBA00004771"/>
    </source>
</evidence>
<evidence type="ECO:0000313" key="13">
    <source>
        <dbReference type="EMBL" id="KAI0487920.1"/>
    </source>
</evidence>
<dbReference type="PANTHER" id="PTHR31650:SF34">
    <property type="entry name" value="O-ACYLTRANSFERASE WSD1-LIKE ISOFORM X1"/>
    <property type="match status" value="1"/>
</dbReference>
<comment type="catalytic activity">
    <reaction evidence="9">
        <text>a long chain fatty alcohol + a fatty acyl-CoA = a long-chain alcohol wax ester + CoA</text>
        <dbReference type="Rhea" id="RHEA:38443"/>
        <dbReference type="ChEBI" id="CHEBI:17135"/>
        <dbReference type="ChEBI" id="CHEBI:57287"/>
        <dbReference type="ChEBI" id="CHEBI:77636"/>
        <dbReference type="ChEBI" id="CHEBI:235323"/>
        <dbReference type="EC" id="2.3.1.75"/>
    </reaction>
</comment>
<comment type="subcellular location">
    <subcellularLocation>
        <location evidence="1">Cell membrane</location>
        <topology evidence="1">Single-pass membrane protein</topology>
    </subcellularLocation>
    <subcellularLocation>
        <location evidence="2">Endoplasmic reticulum membrane</location>
    </subcellularLocation>
</comment>
<evidence type="ECO:0000313" key="14">
    <source>
        <dbReference type="Proteomes" id="UP000829196"/>
    </source>
</evidence>
<dbReference type="GO" id="GO:0019432">
    <property type="term" value="P:triglyceride biosynthetic process"/>
    <property type="evidence" value="ECO:0007669"/>
    <property type="project" value="TreeGrafter"/>
</dbReference>
<comment type="similarity">
    <text evidence="8">In the N-terminal section; belongs to the long-chain O-acyltransferase family.</text>
</comment>
<evidence type="ECO:0000256" key="9">
    <source>
        <dbReference type="ARBA" id="ARBA00047604"/>
    </source>
</evidence>
<evidence type="ECO:0008006" key="15">
    <source>
        <dbReference type="Google" id="ProtNLM"/>
    </source>
</evidence>
<reference evidence="13" key="1">
    <citation type="journal article" date="2022" name="Front. Genet.">
        <title>Chromosome-Scale Assembly of the Dendrobium nobile Genome Provides Insights Into the Molecular Mechanism of the Biosynthesis of the Medicinal Active Ingredient of Dendrobium.</title>
        <authorList>
            <person name="Xu Q."/>
            <person name="Niu S.-C."/>
            <person name="Li K.-L."/>
            <person name="Zheng P.-J."/>
            <person name="Zhang X.-J."/>
            <person name="Jia Y."/>
            <person name="Liu Y."/>
            <person name="Niu Y.-X."/>
            <person name="Yu L.-H."/>
            <person name="Chen D.-F."/>
            <person name="Zhang G.-Q."/>
        </authorList>
    </citation>
    <scope>NUCLEOTIDE SEQUENCE</scope>
    <source>
        <tissue evidence="13">Leaf</tissue>
    </source>
</reference>
<organism evidence="13 14">
    <name type="scientific">Dendrobium nobile</name>
    <name type="common">Orchid</name>
    <dbReference type="NCBI Taxonomy" id="94219"/>
    <lineage>
        <taxon>Eukaryota</taxon>
        <taxon>Viridiplantae</taxon>
        <taxon>Streptophyta</taxon>
        <taxon>Embryophyta</taxon>
        <taxon>Tracheophyta</taxon>
        <taxon>Spermatophyta</taxon>
        <taxon>Magnoliopsida</taxon>
        <taxon>Liliopsida</taxon>
        <taxon>Asparagales</taxon>
        <taxon>Orchidaceae</taxon>
        <taxon>Epidendroideae</taxon>
        <taxon>Malaxideae</taxon>
        <taxon>Dendrobiinae</taxon>
        <taxon>Dendrobium</taxon>
    </lineage>
</organism>
<dbReference type="GO" id="GO:0004144">
    <property type="term" value="F:diacylglycerol O-acyltransferase activity"/>
    <property type="evidence" value="ECO:0007669"/>
    <property type="project" value="UniProtKB-EC"/>
</dbReference>
<accession>A0A8T3A1J2</accession>
<sequence>MEELRVKVVAKAPEMEAVAAGDEPVSPTGQYFNSSALNVSILAVFESDERLDDSQAMATVEKLFLPVSSRFSSIMVKDEKGIQHWKKVTVNLEDHIKTPIFPSGFDFYDKFIEEYVTKLAIDRLPTSRPLWELHLLKYPTRSTAGTAVFKLHHALGDGFSLMGALFSCLKRADDPSLPLTFPVRRQNPTPVKSGTLMQCCRSAVRAVEIGLNTVTDFAWGLMKSTLIEDDRTPVRSGEAGVEFRPLIISKVVFSLEDARKVKDKLGGTINDVISGVIFYGIQLYMRAVNGDVACSSRVGMGKVTALLLLNTRNVNGYQSLHEMKKPGAKSPWGNQFGFIHVSVPSCKDAEKVDPLTFVLKGRQIIRAKKKSLGVYLTGRILELMRKHRGSEVAAEFMYRTLMNTSATISNLTGPMEKMMMANNPISNFYFMVVGVPQNLTITVVSYMGKLTLVMGTERDFIDSNLLISSMKRSFQRIFEAAMGNI</sequence>
<dbReference type="Proteomes" id="UP000829196">
    <property type="component" value="Unassembled WGS sequence"/>
</dbReference>
<dbReference type="InterPro" id="IPR045034">
    <property type="entry name" value="O-acyltransferase_WSD1-like"/>
</dbReference>
<evidence type="ECO:0000256" key="1">
    <source>
        <dbReference type="ARBA" id="ARBA00004162"/>
    </source>
</evidence>
<dbReference type="InterPro" id="IPR004255">
    <property type="entry name" value="O-acyltransferase_WSD1_N"/>
</dbReference>
<keyword evidence="5" id="KW-0808">Transferase</keyword>
<keyword evidence="6" id="KW-0256">Endoplasmic reticulum</keyword>
<dbReference type="OrthoDB" id="619536at2759"/>
<feature type="domain" description="O-acyltransferase WSD1 C-terminal" evidence="12">
    <location>
        <begin position="332"/>
        <end position="477"/>
    </location>
</feature>
<keyword evidence="7" id="KW-0012">Acyltransferase</keyword>
<evidence type="ECO:0000256" key="10">
    <source>
        <dbReference type="ARBA" id="ARBA00048109"/>
    </source>
</evidence>
<comment type="pathway">
    <text evidence="3">Glycerolipid metabolism; triacylglycerol biosynthesis.</text>
</comment>
<evidence type="ECO:0000259" key="12">
    <source>
        <dbReference type="Pfam" id="PF06974"/>
    </source>
</evidence>
<evidence type="ECO:0000256" key="2">
    <source>
        <dbReference type="ARBA" id="ARBA00004586"/>
    </source>
</evidence>
<protein>
    <recommendedName>
        <fullName evidence="15">Diacylglycerol O-acyltransferase</fullName>
    </recommendedName>
</protein>
<comment type="catalytic activity">
    <reaction evidence="10">
        <text>an acyl-CoA + a 1,2-diacyl-sn-glycerol = a triacyl-sn-glycerol + CoA</text>
        <dbReference type="Rhea" id="RHEA:10868"/>
        <dbReference type="ChEBI" id="CHEBI:17815"/>
        <dbReference type="ChEBI" id="CHEBI:57287"/>
        <dbReference type="ChEBI" id="CHEBI:58342"/>
        <dbReference type="ChEBI" id="CHEBI:64615"/>
        <dbReference type="EC" id="2.3.1.20"/>
    </reaction>
</comment>
<dbReference type="Pfam" id="PF06974">
    <property type="entry name" value="WS_DGAT_C"/>
    <property type="match status" value="1"/>
</dbReference>
<evidence type="ECO:0000256" key="4">
    <source>
        <dbReference type="ARBA" id="ARBA00005189"/>
    </source>
</evidence>